<dbReference type="PANTHER" id="PTHR43124">
    <property type="entry name" value="PURINE EFFLUX PUMP PBUE"/>
    <property type="match status" value="1"/>
</dbReference>
<evidence type="ECO:0000256" key="7">
    <source>
        <dbReference type="SAM" id="Phobius"/>
    </source>
</evidence>
<comment type="caution">
    <text evidence="8">The sequence shown here is derived from an EMBL/GenBank/DDBJ whole genome shotgun (WGS) entry which is preliminary data.</text>
</comment>
<dbReference type="PANTHER" id="PTHR43124:SF3">
    <property type="entry name" value="CHLORAMPHENICOL EFFLUX PUMP RV0191"/>
    <property type="match status" value="1"/>
</dbReference>
<keyword evidence="3 7" id="KW-0812">Transmembrane</keyword>
<feature type="transmembrane region" description="Helical" evidence="7">
    <location>
        <begin position="47"/>
        <end position="65"/>
    </location>
</feature>
<feature type="compositionally biased region" description="Basic residues" evidence="6">
    <location>
        <begin position="1"/>
        <end position="15"/>
    </location>
</feature>
<feature type="transmembrane region" description="Helical" evidence="7">
    <location>
        <begin position="310"/>
        <end position="332"/>
    </location>
</feature>
<name>A0A1T3P4J7_9ACTN</name>
<evidence type="ECO:0008006" key="10">
    <source>
        <dbReference type="Google" id="ProtNLM"/>
    </source>
</evidence>
<keyword evidence="4 7" id="KW-1133">Transmembrane helix</keyword>
<dbReference type="Proteomes" id="UP000190037">
    <property type="component" value="Unassembled WGS sequence"/>
</dbReference>
<sequence length="421" mass="43588">MDRIRSGRGRVHPRRGPHDADGDDCGRSRVIDGSAPGLVRDRATWSLYLHMAAFGYFLYCFGPSVTLLGNELGVSNAVAALHSTAYAAAGVLIALLGDRPMRRFGRGRTLWTGCVVLCLGVLAYCAAATAAVSLGAALLCGFGAFLVVNVAGTALADHHGPIAGPSALSEANGLAAGVGTAAPLLIGVMDSSGPGWRWAMVVVPVLFAALALVYGRTPIPDPPPPTRPTPDRPEAPTRGLPRAYWWAWSLTVCSVAVEFSLSLWASTLLRDRTGMSESAAATAMTAVVAGLCLGRLAGGRLMLRVPLDRLYGGAVAVNLVGFAVFWTASVPWLGYTGLFLSGLGLSVQFPLATATAIRAAGGRTDLAVSRLAGATTLAAGGAPFLLGVATDLMPVRTAFLLLPILLLASLPILRQATTPRP</sequence>
<feature type="transmembrane region" description="Helical" evidence="7">
    <location>
        <begin position="338"/>
        <end position="359"/>
    </location>
</feature>
<reference evidence="8 9" key="1">
    <citation type="submission" date="2017-03" db="EMBL/GenBank/DDBJ databases">
        <title>Draft genome sequence of Streptomyces scabrisporus NF3, endophyte isolated from Amphipterygium adstringens.</title>
        <authorList>
            <person name="Vazquez M."/>
            <person name="Ceapa C.D."/>
            <person name="Rodriguez Luna D."/>
            <person name="Sanchez Esquivel S."/>
        </authorList>
    </citation>
    <scope>NUCLEOTIDE SEQUENCE [LARGE SCALE GENOMIC DNA]</scope>
    <source>
        <strain evidence="8 9">NF3</strain>
    </source>
</reference>
<feature type="transmembrane region" description="Helical" evidence="7">
    <location>
        <begin position="195"/>
        <end position="214"/>
    </location>
</feature>
<evidence type="ECO:0000256" key="6">
    <source>
        <dbReference type="SAM" id="MobiDB-lite"/>
    </source>
</evidence>
<dbReference type="STRING" id="159449.B4N89_26180"/>
<feature type="transmembrane region" description="Helical" evidence="7">
    <location>
        <begin position="77"/>
        <end position="97"/>
    </location>
</feature>
<feature type="transmembrane region" description="Helical" evidence="7">
    <location>
        <begin position="243"/>
        <end position="266"/>
    </location>
</feature>
<feature type="transmembrane region" description="Helical" evidence="7">
    <location>
        <begin position="371"/>
        <end position="389"/>
    </location>
</feature>
<evidence type="ECO:0000256" key="3">
    <source>
        <dbReference type="ARBA" id="ARBA00022692"/>
    </source>
</evidence>
<evidence type="ECO:0000313" key="9">
    <source>
        <dbReference type="Proteomes" id="UP000190037"/>
    </source>
</evidence>
<dbReference type="Gene3D" id="1.20.1250.20">
    <property type="entry name" value="MFS general substrate transporter like domains"/>
    <property type="match status" value="2"/>
</dbReference>
<evidence type="ECO:0000256" key="5">
    <source>
        <dbReference type="ARBA" id="ARBA00023136"/>
    </source>
</evidence>
<dbReference type="SUPFAM" id="SSF103473">
    <property type="entry name" value="MFS general substrate transporter"/>
    <property type="match status" value="1"/>
</dbReference>
<protein>
    <recommendedName>
        <fullName evidence="10">Major facilitator superfamily (MFS) profile domain-containing protein</fullName>
    </recommendedName>
</protein>
<keyword evidence="9" id="KW-1185">Reference proteome</keyword>
<keyword evidence="2" id="KW-1003">Cell membrane</keyword>
<evidence type="ECO:0000256" key="1">
    <source>
        <dbReference type="ARBA" id="ARBA00004651"/>
    </source>
</evidence>
<evidence type="ECO:0000313" key="8">
    <source>
        <dbReference type="EMBL" id="OPC83954.1"/>
    </source>
</evidence>
<accession>A0A1T3P4J7</accession>
<evidence type="ECO:0000256" key="2">
    <source>
        <dbReference type="ARBA" id="ARBA00022475"/>
    </source>
</evidence>
<feature type="region of interest" description="Disordered" evidence="6">
    <location>
        <begin position="1"/>
        <end position="26"/>
    </location>
</feature>
<organism evidence="8 9">
    <name type="scientific">Embleya scabrispora</name>
    <dbReference type="NCBI Taxonomy" id="159449"/>
    <lineage>
        <taxon>Bacteria</taxon>
        <taxon>Bacillati</taxon>
        <taxon>Actinomycetota</taxon>
        <taxon>Actinomycetes</taxon>
        <taxon>Kitasatosporales</taxon>
        <taxon>Streptomycetaceae</taxon>
        <taxon>Embleya</taxon>
    </lineage>
</organism>
<dbReference type="InterPro" id="IPR036259">
    <property type="entry name" value="MFS_trans_sf"/>
</dbReference>
<feature type="compositionally biased region" description="Basic and acidic residues" evidence="6">
    <location>
        <begin position="16"/>
        <end position="26"/>
    </location>
</feature>
<feature type="transmembrane region" description="Helical" evidence="7">
    <location>
        <begin position="109"/>
        <end position="130"/>
    </location>
</feature>
<keyword evidence="5 7" id="KW-0472">Membrane</keyword>
<dbReference type="GO" id="GO:0022857">
    <property type="term" value="F:transmembrane transporter activity"/>
    <property type="evidence" value="ECO:0007669"/>
    <property type="project" value="InterPro"/>
</dbReference>
<dbReference type="Pfam" id="PF07690">
    <property type="entry name" value="MFS_1"/>
    <property type="match status" value="1"/>
</dbReference>
<proteinExistence type="predicted"/>
<dbReference type="InterPro" id="IPR011701">
    <property type="entry name" value="MFS"/>
</dbReference>
<dbReference type="AlphaFoldDB" id="A0A1T3P4J7"/>
<evidence type="ECO:0000256" key="4">
    <source>
        <dbReference type="ARBA" id="ARBA00022989"/>
    </source>
</evidence>
<dbReference type="InterPro" id="IPR050189">
    <property type="entry name" value="MFS_Efflux_Transporters"/>
</dbReference>
<feature type="transmembrane region" description="Helical" evidence="7">
    <location>
        <begin position="395"/>
        <end position="413"/>
    </location>
</feature>
<feature type="transmembrane region" description="Helical" evidence="7">
    <location>
        <begin position="278"/>
        <end position="298"/>
    </location>
</feature>
<dbReference type="GO" id="GO:0005886">
    <property type="term" value="C:plasma membrane"/>
    <property type="evidence" value="ECO:0007669"/>
    <property type="project" value="UniProtKB-SubCell"/>
</dbReference>
<dbReference type="EMBL" id="MWQN01000001">
    <property type="protein sequence ID" value="OPC83954.1"/>
    <property type="molecule type" value="Genomic_DNA"/>
</dbReference>
<comment type="subcellular location">
    <subcellularLocation>
        <location evidence="1">Cell membrane</location>
        <topology evidence="1">Multi-pass membrane protein</topology>
    </subcellularLocation>
</comment>
<gene>
    <name evidence="8" type="ORF">B4N89_26180</name>
</gene>